<proteinExistence type="inferred from homology"/>
<dbReference type="InterPro" id="IPR027417">
    <property type="entry name" value="P-loop_NTPase"/>
</dbReference>
<gene>
    <name evidence="4" type="ORF">Theth_1240</name>
</gene>
<dbReference type="PROSITE" id="PS50893">
    <property type="entry name" value="ABC_TRANSPORTER_2"/>
    <property type="match status" value="1"/>
</dbReference>
<dbReference type="InterPro" id="IPR050086">
    <property type="entry name" value="MetN_ABC_transporter-like"/>
</dbReference>
<dbReference type="Pfam" id="PF00005">
    <property type="entry name" value="ABC_tran"/>
    <property type="match status" value="1"/>
</dbReference>
<dbReference type="eggNOG" id="COG1120">
    <property type="taxonomic scope" value="Bacteria"/>
</dbReference>
<dbReference type="InterPro" id="IPR003439">
    <property type="entry name" value="ABC_transporter-like_ATP-bd"/>
</dbReference>
<dbReference type="GO" id="GO:0016887">
    <property type="term" value="F:ATP hydrolysis activity"/>
    <property type="evidence" value="ECO:0007669"/>
    <property type="project" value="InterPro"/>
</dbReference>
<comment type="similarity">
    <text evidence="1">Belongs to the ABC transporter superfamily.</text>
</comment>
<feature type="domain" description="ABC transporter" evidence="3">
    <location>
        <begin position="20"/>
        <end position="247"/>
    </location>
</feature>
<evidence type="ECO:0000313" key="5">
    <source>
        <dbReference type="Proteomes" id="UP000006804"/>
    </source>
</evidence>
<sequence length="248" mass="28692">MMMDLADQNQITAIQNLGKIEFLNFSLSIDGIQVLRDIDLVFKTGQLTIIYGQRGAGKSTLLRSILALNREIYPNVSWTGDLKINGKSITTYDRKTLRTFITYIEPGFVEALDKLRLDEFIEITLREKPDSIDEFAADLDRLGLLQFMKKDIKTPLKNFYTMEKILILLFAAIVRRSFVIVLDCILDHVDDETIEPILKELLRLKEDRIIILSTRHRMRFLPIADLYVSLKNGTIEYKGSTRDLVFKR</sequence>
<evidence type="ECO:0000259" key="3">
    <source>
        <dbReference type="PROSITE" id="PS50893"/>
    </source>
</evidence>
<dbReference type="STRING" id="688269.Theth_1240"/>
<dbReference type="AlphaFoldDB" id="F7YUB3"/>
<dbReference type="HOGENOM" id="CLU_000604_1_22_0"/>
<dbReference type="SUPFAM" id="SSF52540">
    <property type="entry name" value="P-loop containing nucleoside triphosphate hydrolases"/>
    <property type="match status" value="1"/>
</dbReference>
<dbReference type="PANTHER" id="PTHR43166">
    <property type="entry name" value="AMINO ACID IMPORT ATP-BINDING PROTEIN"/>
    <property type="match status" value="1"/>
</dbReference>
<dbReference type="PATRIC" id="fig|688269.3.peg.1277"/>
<dbReference type="PANTHER" id="PTHR43166:SF4">
    <property type="entry name" value="PHOSPHONATES IMPORT ATP-BINDING PROTEIN PHNC"/>
    <property type="match status" value="1"/>
</dbReference>
<organism evidence="4 5">
    <name type="scientific">Pseudothermotoga thermarum DSM 5069</name>
    <dbReference type="NCBI Taxonomy" id="688269"/>
    <lineage>
        <taxon>Bacteria</taxon>
        <taxon>Thermotogati</taxon>
        <taxon>Thermotogota</taxon>
        <taxon>Thermotogae</taxon>
        <taxon>Thermotogales</taxon>
        <taxon>Thermotogaceae</taxon>
        <taxon>Pseudothermotoga</taxon>
    </lineage>
</organism>
<dbReference type="EMBL" id="CP002351">
    <property type="protein sequence ID" value="AEH51312.1"/>
    <property type="molecule type" value="Genomic_DNA"/>
</dbReference>
<dbReference type="Proteomes" id="UP000006804">
    <property type="component" value="Chromosome"/>
</dbReference>
<keyword evidence="2" id="KW-0813">Transport</keyword>
<dbReference type="KEGG" id="tta:Theth_1240"/>
<evidence type="ECO:0000256" key="1">
    <source>
        <dbReference type="ARBA" id="ARBA00005417"/>
    </source>
</evidence>
<reference evidence="4 5" key="1">
    <citation type="submission" date="2010-11" db="EMBL/GenBank/DDBJ databases">
        <title>The complete genome of Thermotoga thermarum DSM 5069.</title>
        <authorList>
            <consortium name="US DOE Joint Genome Institute (JGI-PGF)"/>
            <person name="Lucas S."/>
            <person name="Copeland A."/>
            <person name="Lapidus A."/>
            <person name="Bruce D."/>
            <person name="Goodwin L."/>
            <person name="Pitluck S."/>
            <person name="Kyrpides N."/>
            <person name="Mavromatis K."/>
            <person name="Ivanova N."/>
            <person name="Zeytun A."/>
            <person name="Brettin T."/>
            <person name="Detter J.C."/>
            <person name="Tapia R."/>
            <person name="Han C."/>
            <person name="Land M."/>
            <person name="Hauser L."/>
            <person name="Markowitz V."/>
            <person name="Cheng J.-F."/>
            <person name="Hugenholtz P."/>
            <person name="Woyke T."/>
            <person name="Wu D."/>
            <person name="Spring S."/>
            <person name="Schroeder M."/>
            <person name="Brambilla E."/>
            <person name="Klenk H.-P."/>
            <person name="Eisen J.A."/>
        </authorList>
    </citation>
    <scope>NUCLEOTIDE SEQUENCE [LARGE SCALE GENOMIC DNA]</scope>
    <source>
        <strain evidence="4 5">DSM 5069</strain>
    </source>
</reference>
<accession>F7YUB3</accession>
<evidence type="ECO:0000313" key="4">
    <source>
        <dbReference type="EMBL" id="AEH51312.1"/>
    </source>
</evidence>
<dbReference type="GO" id="GO:0005524">
    <property type="term" value="F:ATP binding"/>
    <property type="evidence" value="ECO:0007669"/>
    <property type="project" value="InterPro"/>
</dbReference>
<protein>
    <submittedName>
        <fullName evidence="4">ABC transporter related protein</fullName>
    </submittedName>
</protein>
<keyword evidence="5" id="KW-1185">Reference proteome</keyword>
<dbReference type="Gene3D" id="3.40.50.300">
    <property type="entry name" value="P-loop containing nucleotide triphosphate hydrolases"/>
    <property type="match status" value="1"/>
</dbReference>
<name>F7YUB3_9THEM</name>
<evidence type="ECO:0000256" key="2">
    <source>
        <dbReference type="ARBA" id="ARBA00022448"/>
    </source>
</evidence>